<evidence type="ECO:0000313" key="9">
    <source>
        <dbReference type="EMBL" id="KRN99991.1"/>
    </source>
</evidence>
<dbReference type="NCBIfam" id="NF007020">
    <property type="entry name" value="PRK09485.1"/>
    <property type="match status" value="1"/>
</dbReference>
<feature type="binding site" evidence="7">
    <location>
        <position position="299"/>
    </location>
    <ligand>
        <name>Zn(2+)</name>
        <dbReference type="ChEBI" id="CHEBI:29105"/>
    </ligand>
</feature>
<dbReference type="GO" id="GO:0008270">
    <property type="term" value="F:zinc ion binding"/>
    <property type="evidence" value="ECO:0007669"/>
    <property type="project" value="InterPro"/>
</dbReference>
<dbReference type="EMBL" id="JQCN01000026">
    <property type="protein sequence ID" value="KRN99991.1"/>
    <property type="molecule type" value="Genomic_DNA"/>
</dbReference>
<gene>
    <name evidence="9" type="ORF">IV66_GL001419</name>
</gene>
<evidence type="ECO:0000256" key="1">
    <source>
        <dbReference type="ARBA" id="ARBA00022603"/>
    </source>
</evidence>
<evidence type="ECO:0000256" key="6">
    <source>
        <dbReference type="PIRSR" id="PIRSR037505-2"/>
    </source>
</evidence>
<comment type="cofactor">
    <cofactor evidence="6">
        <name>Zn(2+)</name>
        <dbReference type="ChEBI" id="CHEBI:29105"/>
    </cofactor>
    <text evidence="6">Binds 1 zinc ion per subunit.</text>
</comment>
<dbReference type="AlphaFoldDB" id="A0A0R2LM20"/>
<dbReference type="Proteomes" id="UP000051886">
    <property type="component" value="Unassembled WGS sequence"/>
</dbReference>
<dbReference type="SUPFAM" id="SSF82282">
    <property type="entry name" value="Homocysteine S-methyltransferase"/>
    <property type="match status" value="1"/>
</dbReference>
<sequence length="319" mass="34820">MKQVEAQQLATILANGPLVVDGAMATELEKKGIDTANDLWSATALLNAPSAIKEVHRSYFVAGANIVLTNSYQANLPAFEAHGFSEDEGQHLIQKSVQLAQEARDEYAQTLSADKKRPLLIAGSVGPYGAYLANGSEYTGDYLLSKEEYKNFHRPRMQVLAQAGVDLFAFETQPNFAETQALAELLYEEFPEMLAWLSFSVDGKDKLCDGTPLKQGVSYFVDDDQIVAIGVNCTSPTNVSGLLGIMQAKTTKPLVVYPNNGDTYDPLTKRWQIDHDTPSFSKLVPQWQHAGASLIGGCCQTTPADIGEIARNIQKIKSE</sequence>
<dbReference type="STRING" id="449659.IV66_GL001419"/>
<accession>A0A0R2LM20</accession>
<feature type="domain" description="Hcy-binding" evidence="8">
    <location>
        <begin position="6"/>
        <end position="313"/>
    </location>
</feature>
<dbReference type="GO" id="GO:0033528">
    <property type="term" value="P:S-methylmethionine cycle"/>
    <property type="evidence" value="ECO:0007669"/>
    <property type="project" value="TreeGrafter"/>
</dbReference>
<keyword evidence="2 7" id="KW-0808">Transferase</keyword>
<reference evidence="9 10" key="1">
    <citation type="journal article" date="2015" name="Genome Announc.">
        <title>Expanding the biotechnology potential of lactobacilli through comparative genomics of 213 strains and associated genera.</title>
        <authorList>
            <person name="Sun Z."/>
            <person name="Harris H.M."/>
            <person name="McCann A."/>
            <person name="Guo C."/>
            <person name="Argimon S."/>
            <person name="Zhang W."/>
            <person name="Yang X."/>
            <person name="Jeffery I.B."/>
            <person name="Cooney J.C."/>
            <person name="Kagawa T.F."/>
            <person name="Liu W."/>
            <person name="Song Y."/>
            <person name="Salvetti E."/>
            <person name="Wrobel A."/>
            <person name="Rasinkangas P."/>
            <person name="Parkhill J."/>
            <person name="Rea M.C."/>
            <person name="O'Sullivan O."/>
            <person name="Ritari J."/>
            <person name="Douillard F.P."/>
            <person name="Paul Ross R."/>
            <person name="Yang R."/>
            <person name="Briner A.E."/>
            <person name="Felis G.E."/>
            <person name="de Vos W.M."/>
            <person name="Barrangou R."/>
            <person name="Klaenhammer T.R."/>
            <person name="Caufield P.W."/>
            <person name="Cui Y."/>
            <person name="Zhang H."/>
            <person name="O'Toole P.W."/>
        </authorList>
    </citation>
    <scope>NUCLEOTIDE SEQUENCE [LARGE SCALE GENOMIC DNA]</scope>
    <source>
        <strain evidence="9 10">NBRC 103219</strain>
    </source>
</reference>
<keyword evidence="3 6" id="KW-0479">Metal-binding</keyword>
<proteinExistence type="predicted"/>
<dbReference type="Pfam" id="PF02574">
    <property type="entry name" value="S-methyl_trans"/>
    <property type="match status" value="1"/>
</dbReference>
<dbReference type="PROSITE" id="PS50970">
    <property type="entry name" value="HCY"/>
    <property type="match status" value="1"/>
</dbReference>
<evidence type="ECO:0000256" key="3">
    <source>
        <dbReference type="ARBA" id="ARBA00022723"/>
    </source>
</evidence>
<dbReference type="FunFam" id="3.20.20.330:FF:000002">
    <property type="entry name" value="Homocysteine S-methyltransferase"/>
    <property type="match status" value="1"/>
</dbReference>
<dbReference type="PATRIC" id="fig|449659.4.peg.1437"/>
<dbReference type="PANTHER" id="PTHR46015">
    <property type="entry name" value="ZGC:172121"/>
    <property type="match status" value="1"/>
</dbReference>
<dbReference type="InterPro" id="IPR051486">
    <property type="entry name" value="Hcy_S-methyltransferase"/>
</dbReference>
<dbReference type="GO" id="GO:0032259">
    <property type="term" value="P:methylation"/>
    <property type="evidence" value="ECO:0007669"/>
    <property type="project" value="UniProtKB-KW"/>
</dbReference>
<evidence type="ECO:0000259" key="8">
    <source>
        <dbReference type="PROSITE" id="PS50970"/>
    </source>
</evidence>
<evidence type="ECO:0000313" key="10">
    <source>
        <dbReference type="Proteomes" id="UP000051886"/>
    </source>
</evidence>
<dbReference type="PANTHER" id="PTHR46015:SF1">
    <property type="entry name" value="HOMOCYSTEINE S-METHYLTRANSFERASE-LIKE ISOFORM 1"/>
    <property type="match status" value="1"/>
</dbReference>
<dbReference type="GO" id="GO:0008898">
    <property type="term" value="F:S-adenosylmethionine-homocysteine S-methyltransferase activity"/>
    <property type="evidence" value="ECO:0007669"/>
    <property type="project" value="TreeGrafter"/>
</dbReference>
<dbReference type="InterPro" id="IPR036589">
    <property type="entry name" value="HCY_dom_sf"/>
</dbReference>
<dbReference type="Gene3D" id="3.20.20.330">
    <property type="entry name" value="Homocysteine-binding-like domain"/>
    <property type="match status" value="1"/>
</dbReference>
<feature type="binding site" evidence="6 7">
    <location>
        <position position="233"/>
    </location>
    <ligand>
        <name>Zn(2+)</name>
        <dbReference type="ChEBI" id="CHEBI:29105"/>
    </ligand>
</feature>
<organism evidence="9 10">
    <name type="scientific">Ligilactobacillus pobuzihii</name>
    <dbReference type="NCBI Taxonomy" id="449659"/>
    <lineage>
        <taxon>Bacteria</taxon>
        <taxon>Bacillati</taxon>
        <taxon>Bacillota</taxon>
        <taxon>Bacilli</taxon>
        <taxon>Lactobacillales</taxon>
        <taxon>Lactobacillaceae</taxon>
        <taxon>Ligilactobacillus</taxon>
    </lineage>
</organism>
<evidence type="ECO:0000256" key="5">
    <source>
        <dbReference type="ARBA" id="ARBA00076752"/>
    </source>
</evidence>
<feature type="binding site" evidence="7">
    <location>
        <position position="298"/>
    </location>
    <ligand>
        <name>Zn(2+)</name>
        <dbReference type="ChEBI" id="CHEBI:29105"/>
    </ligand>
</feature>
<keyword evidence="4 6" id="KW-0862">Zinc</keyword>
<name>A0A0R2LM20_9LACO</name>
<evidence type="ECO:0000256" key="7">
    <source>
        <dbReference type="PROSITE-ProRule" id="PRU00333"/>
    </source>
</evidence>
<evidence type="ECO:0000256" key="4">
    <source>
        <dbReference type="ARBA" id="ARBA00022833"/>
    </source>
</evidence>
<dbReference type="InterPro" id="IPR003726">
    <property type="entry name" value="HCY_dom"/>
</dbReference>
<comment type="caution">
    <text evidence="9">The sequence shown here is derived from an EMBL/GenBank/DDBJ whole genome shotgun (WGS) entry which is preliminary data.</text>
</comment>
<protein>
    <recommendedName>
        <fullName evidence="5">S-methylmethionine:homocysteine methyltransferase</fullName>
    </recommendedName>
</protein>
<evidence type="ECO:0000256" key="2">
    <source>
        <dbReference type="ARBA" id="ARBA00022679"/>
    </source>
</evidence>
<keyword evidence="10" id="KW-1185">Reference proteome</keyword>
<keyword evidence="1 7" id="KW-0489">Methyltransferase</keyword>
<dbReference type="GO" id="GO:0009086">
    <property type="term" value="P:methionine biosynthetic process"/>
    <property type="evidence" value="ECO:0007669"/>
    <property type="project" value="InterPro"/>
</dbReference>